<feature type="transmembrane region" description="Helical" evidence="1">
    <location>
        <begin position="371"/>
        <end position="388"/>
    </location>
</feature>
<feature type="transmembrane region" description="Helical" evidence="1">
    <location>
        <begin position="422"/>
        <end position="443"/>
    </location>
</feature>
<evidence type="ECO:0000313" key="3">
    <source>
        <dbReference type="EMBL" id="KAH7982759.1"/>
    </source>
</evidence>
<accession>A0A9D4T7B6</accession>
<proteinExistence type="predicted"/>
<sequence>MTAEEKAATISTRVSTSRSIMDVMPTESTGAINTSWLTTPPMIQAQQSSKFLSDIQAMIKELMSTVGSELTRKLLRADISTDCTIGLLQFTRAIQDLEPWAMRLIDATAKYPTGFLQGTVSDLGAYDECIETVVRDEYGTTKMRGQYCDVHLSIGDEELFNEIVSPAVVNYNRRLARFKYFFTDKSLPGMRLGVCFIDTCKEQDLANIGSIPSYYKCITAFSLAGNSKRILQITDDGNPETQCYSGYLLYFALNKQKQNRAIVAVIALIRRLIRVTVPVFFMIMCMYLLPLIASGPNSKEFYDRFHAEVRDHWWDLIAQVRNWRGEDLNVATMAHLWYLSADFQLFVVAVAVIQTFRTDVMETATQYYELPFYHAVCYFSGCMTFIFVEQYGKAKISKVDWNLNGDLASQTKRTALAFIDRILWSVFMAWFWFSCATGRGGFINRFLSWDGFVPLGRLSFGVYLVHVPFYHLMHRISRERRFYSHFVLVSNCFVVLVWSYILSYILCVTCELPTAHLEKLVFVRDPKKGDGTMKEPQKQQQVMGEDVANITVVSINQGTSKNCCDQG</sequence>
<feature type="transmembrane region" description="Helical" evidence="1">
    <location>
        <begin position="336"/>
        <end position="356"/>
    </location>
</feature>
<dbReference type="EMBL" id="JABSTV010001245">
    <property type="protein sequence ID" value="KAH7982759.1"/>
    <property type="molecule type" value="Genomic_DNA"/>
</dbReference>
<dbReference type="SMART" id="SM00703">
    <property type="entry name" value="NRF"/>
    <property type="match status" value="1"/>
</dbReference>
<feature type="transmembrane region" description="Helical" evidence="1">
    <location>
        <begin position="455"/>
        <end position="473"/>
    </location>
</feature>
<evidence type="ECO:0000256" key="1">
    <source>
        <dbReference type="SAM" id="Phobius"/>
    </source>
</evidence>
<feature type="domain" description="Nose resistant-to-fluoxetine protein N-terminal" evidence="2">
    <location>
        <begin position="80"/>
        <end position="219"/>
    </location>
</feature>
<keyword evidence="1" id="KW-0812">Transmembrane</keyword>
<dbReference type="Proteomes" id="UP000821837">
    <property type="component" value="Chromosome 1"/>
</dbReference>
<dbReference type="InterPro" id="IPR052728">
    <property type="entry name" value="O2_lipid_transport_reg"/>
</dbReference>
<comment type="caution">
    <text evidence="3">The sequence shown here is derived from an EMBL/GenBank/DDBJ whole genome shotgun (WGS) entry which is preliminary data.</text>
</comment>
<name>A0A9D4T7B6_RHISA</name>
<feature type="transmembrane region" description="Helical" evidence="1">
    <location>
        <begin position="272"/>
        <end position="293"/>
    </location>
</feature>
<protein>
    <recommendedName>
        <fullName evidence="2">Nose resistant-to-fluoxetine protein N-terminal domain-containing protein</fullName>
    </recommendedName>
</protein>
<keyword evidence="1" id="KW-0472">Membrane</keyword>
<reference evidence="3" key="1">
    <citation type="journal article" date="2020" name="Cell">
        <title>Large-Scale Comparative Analyses of Tick Genomes Elucidate Their Genetic Diversity and Vector Capacities.</title>
        <authorList>
            <consortium name="Tick Genome and Microbiome Consortium (TIGMIC)"/>
            <person name="Jia N."/>
            <person name="Wang J."/>
            <person name="Shi W."/>
            <person name="Du L."/>
            <person name="Sun Y."/>
            <person name="Zhan W."/>
            <person name="Jiang J.F."/>
            <person name="Wang Q."/>
            <person name="Zhang B."/>
            <person name="Ji P."/>
            <person name="Bell-Sakyi L."/>
            <person name="Cui X.M."/>
            <person name="Yuan T.T."/>
            <person name="Jiang B.G."/>
            <person name="Yang W.F."/>
            <person name="Lam T.T."/>
            <person name="Chang Q.C."/>
            <person name="Ding S.J."/>
            <person name="Wang X.J."/>
            <person name="Zhu J.G."/>
            <person name="Ruan X.D."/>
            <person name="Zhao L."/>
            <person name="Wei J.T."/>
            <person name="Ye R.Z."/>
            <person name="Que T.C."/>
            <person name="Du C.H."/>
            <person name="Zhou Y.H."/>
            <person name="Cheng J.X."/>
            <person name="Dai P.F."/>
            <person name="Guo W.B."/>
            <person name="Han X.H."/>
            <person name="Huang E.J."/>
            <person name="Li L.F."/>
            <person name="Wei W."/>
            <person name="Gao Y.C."/>
            <person name="Liu J.Z."/>
            <person name="Shao H.Z."/>
            <person name="Wang X."/>
            <person name="Wang C.C."/>
            <person name="Yang T.C."/>
            <person name="Huo Q.B."/>
            <person name="Li W."/>
            <person name="Chen H.Y."/>
            <person name="Chen S.E."/>
            <person name="Zhou L.G."/>
            <person name="Ni X.B."/>
            <person name="Tian J.H."/>
            <person name="Sheng Y."/>
            <person name="Liu T."/>
            <person name="Pan Y.S."/>
            <person name="Xia L.Y."/>
            <person name="Li J."/>
            <person name="Zhao F."/>
            <person name="Cao W.C."/>
        </authorList>
    </citation>
    <scope>NUCLEOTIDE SEQUENCE</scope>
    <source>
        <strain evidence="3">Rsan-2018</strain>
    </source>
</reference>
<dbReference type="InterPro" id="IPR006621">
    <property type="entry name" value="Nose-resist-to-fluoxetine_N"/>
</dbReference>
<reference evidence="3" key="2">
    <citation type="submission" date="2021-09" db="EMBL/GenBank/DDBJ databases">
        <authorList>
            <person name="Jia N."/>
            <person name="Wang J."/>
            <person name="Shi W."/>
            <person name="Du L."/>
            <person name="Sun Y."/>
            <person name="Zhan W."/>
            <person name="Jiang J."/>
            <person name="Wang Q."/>
            <person name="Zhang B."/>
            <person name="Ji P."/>
            <person name="Sakyi L.B."/>
            <person name="Cui X."/>
            <person name="Yuan T."/>
            <person name="Jiang B."/>
            <person name="Yang W."/>
            <person name="Lam T.T.-Y."/>
            <person name="Chang Q."/>
            <person name="Ding S."/>
            <person name="Wang X."/>
            <person name="Zhu J."/>
            <person name="Ruan X."/>
            <person name="Zhao L."/>
            <person name="Wei J."/>
            <person name="Que T."/>
            <person name="Du C."/>
            <person name="Cheng J."/>
            <person name="Dai P."/>
            <person name="Han X."/>
            <person name="Huang E."/>
            <person name="Gao Y."/>
            <person name="Liu J."/>
            <person name="Shao H."/>
            <person name="Ye R."/>
            <person name="Li L."/>
            <person name="Wei W."/>
            <person name="Wang X."/>
            <person name="Wang C."/>
            <person name="Huo Q."/>
            <person name="Li W."/>
            <person name="Guo W."/>
            <person name="Chen H."/>
            <person name="Chen S."/>
            <person name="Zhou L."/>
            <person name="Zhou L."/>
            <person name="Ni X."/>
            <person name="Tian J."/>
            <person name="Zhou Y."/>
            <person name="Sheng Y."/>
            <person name="Liu T."/>
            <person name="Pan Y."/>
            <person name="Xia L."/>
            <person name="Li J."/>
            <person name="Zhao F."/>
            <person name="Cao W."/>
        </authorList>
    </citation>
    <scope>NUCLEOTIDE SEQUENCE</scope>
    <source>
        <strain evidence="3">Rsan-2018</strain>
        <tissue evidence="3">Larvae</tissue>
    </source>
</reference>
<gene>
    <name evidence="3" type="ORF">HPB52_006940</name>
</gene>
<dbReference type="PANTHER" id="PTHR11161:SF0">
    <property type="entry name" value="O-ACYLTRANSFERASE LIKE PROTEIN"/>
    <property type="match status" value="1"/>
</dbReference>
<evidence type="ECO:0000313" key="4">
    <source>
        <dbReference type="Proteomes" id="UP000821837"/>
    </source>
</evidence>
<dbReference type="AlphaFoldDB" id="A0A9D4T7B6"/>
<dbReference type="Pfam" id="PF20146">
    <property type="entry name" value="NRF"/>
    <property type="match status" value="1"/>
</dbReference>
<evidence type="ECO:0000259" key="2">
    <source>
        <dbReference type="SMART" id="SM00703"/>
    </source>
</evidence>
<dbReference type="VEuPathDB" id="VectorBase:RSAN_026111"/>
<organism evidence="3 4">
    <name type="scientific">Rhipicephalus sanguineus</name>
    <name type="common">Brown dog tick</name>
    <name type="synonym">Ixodes sanguineus</name>
    <dbReference type="NCBI Taxonomy" id="34632"/>
    <lineage>
        <taxon>Eukaryota</taxon>
        <taxon>Metazoa</taxon>
        <taxon>Ecdysozoa</taxon>
        <taxon>Arthropoda</taxon>
        <taxon>Chelicerata</taxon>
        <taxon>Arachnida</taxon>
        <taxon>Acari</taxon>
        <taxon>Parasitiformes</taxon>
        <taxon>Ixodida</taxon>
        <taxon>Ixodoidea</taxon>
        <taxon>Ixodidae</taxon>
        <taxon>Rhipicephalinae</taxon>
        <taxon>Rhipicephalus</taxon>
        <taxon>Rhipicephalus</taxon>
    </lineage>
</organism>
<feature type="transmembrane region" description="Helical" evidence="1">
    <location>
        <begin position="485"/>
        <end position="506"/>
    </location>
</feature>
<keyword evidence="4" id="KW-1185">Reference proteome</keyword>
<keyword evidence="1" id="KW-1133">Transmembrane helix</keyword>
<dbReference type="PANTHER" id="PTHR11161">
    <property type="entry name" value="O-ACYLTRANSFERASE"/>
    <property type="match status" value="1"/>
</dbReference>